<feature type="binding site" evidence="3">
    <location>
        <position position="216"/>
    </location>
    <ligand>
        <name>ATP</name>
        <dbReference type="ChEBI" id="CHEBI:30616"/>
    </ligand>
</feature>
<dbReference type="Proteomes" id="UP000030762">
    <property type="component" value="Unassembled WGS sequence"/>
</dbReference>
<dbReference type="GO" id="GO:0005737">
    <property type="term" value="C:cytoplasm"/>
    <property type="evidence" value="ECO:0007669"/>
    <property type="project" value="TreeGrafter"/>
</dbReference>
<dbReference type="GO" id="GO:0044773">
    <property type="term" value="P:mitotic DNA damage checkpoint signaling"/>
    <property type="evidence" value="ECO:0007669"/>
    <property type="project" value="TreeGrafter"/>
</dbReference>
<gene>
    <name evidence="6" type="ORF">SDRG_11539</name>
</gene>
<dbReference type="Pfam" id="PF00069">
    <property type="entry name" value="Pkinase"/>
    <property type="match status" value="1"/>
</dbReference>
<dbReference type="OrthoDB" id="346907at2759"/>
<dbReference type="InterPro" id="IPR011009">
    <property type="entry name" value="Kinase-like_dom_sf"/>
</dbReference>
<evidence type="ECO:0000256" key="3">
    <source>
        <dbReference type="PROSITE-ProRule" id="PRU10141"/>
    </source>
</evidence>
<proteinExistence type="inferred from homology"/>
<comment type="similarity">
    <text evidence="4">Belongs to the protein kinase superfamily.</text>
</comment>
<dbReference type="InterPro" id="IPR000719">
    <property type="entry name" value="Prot_kinase_dom"/>
</dbReference>
<feature type="domain" description="Protein kinase" evidence="5">
    <location>
        <begin position="187"/>
        <end position="452"/>
    </location>
</feature>
<dbReference type="GO" id="GO:0005634">
    <property type="term" value="C:nucleus"/>
    <property type="evidence" value="ECO:0007669"/>
    <property type="project" value="TreeGrafter"/>
</dbReference>
<keyword evidence="6" id="KW-0808">Transferase</keyword>
<protein>
    <submittedName>
        <fullName evidence="6">Serine/threonine protein kinase</fullName>
    </submittedName>
</protein>
<name>T0RER4_SAPDV</name>
<evidence type="ECO:0000259" key="5">
    <source>
        <dbReference type="PROSITE" id="PS50011"/>
    </source>
</evidence>
<accession>T0RER4</accession>
<keyword evidence="1 3" id="KW-0547">Nucleotide-binding</keyword>
<keyword evidence="6" id="KW-0418">Kinase</keyword>
<evidence type="ECO:0000256" key="1">
    <source>
        <dbReference type="ARBA" id="ARBA00022741"/>
    </source>
</evidence>
<dbReference type="RefSeq" id="XP_008615802.1">
    <property type="nucleotide sequence ID" value="XM_008617580.1"/>
</dbReference>
<dbReference type="GO" id="GO:0005524">
    <property type="term" value="F:ATP binding"/>
    <property type="evidence" value="ECO:0007669"/>
    <property type="project" value="UniProtKB-UniRule"/>
</dbReference>
<evidence type="ECO:0000256" key="4">
    <source>
        <dbReference type="RuleBase" id="RU000304"/>
    </source>
</evidence>
<dbReference type="GO" id="GO:0004674">
    <property type="term" value="F:protein serine/threonine kinase activity"/>
    <property type="evidence" value="ECO:0007669"/>
    <property type="project" value="UniProtKB-KW"/>
</dbReference>
<dbReference type="SMART" id="SM00220">
    <property type="entry name" value="S_TKc"/>
    <property type="match status" value="1"/>
</dbReference>
<dbReference type="PANTHER" id="PTHR44167">
    <property type="entry name" value="OVARIAN-SPECIFIC SERINE/THREONINE-PROTEIN KINASE LOK-RELATED"/>
    <property type="match status" value="1"/>
</dbReference>
<evidence type="ECO:0000313" key="7">
    <source>
        <dbReference type="Proteomes" id="UP000030762"/>
    </source>
</evidence>
<dbReference type="eggNOG" id="KOG1151">
    <property type="taxonomic scope" value="Eukaryota"/>
</dbReference>
<evidence type="ECO:0000256" key="2">
    <source>
        <dbReference type="ARBA" id="ARBA00022840"/>
    </source>
</evidence>
<sequence>MDISETVVAPKLIDGDAMDTSGDILAVGVYEDKQVHWSDAGNGMLVGTPVEQRIRWDDGVTSIQQQMHGLSCKGAVSTSPPAASVEWRQAFEAATLTMKHALAELGSDIERRQRDVQLEDLYVKRTLSAGDMSNAMFAAYIRSLQDKYAANVSALEVAKAHFRRHEKRVHLHATTAFASLPFLHDRYQLKALIGQGGNSEVWEAYDVHTRTFCAIKICTKLHQAEIEFRNHQLFLPSEHTVHVHGPLLMTSHRGAPYSLMVMDRMACDLYQFMENLGGPCEMGLARHLLFQLLLGLDYVHQKGMAHCDLKPANVLLATIAGAQLRLTDFHLSQRKHAIILVGQNASPAFAPPEWYLLSPSEATSLGATYEKFDVWAIGLIFYMLLCHAHPLGTQASKPEMTERMKMYRASPTLHIPAHVPADAQHLIRQCLHLDWHKRPTVQALLAAVCGGL</sequence>
<dbReference type="PANTHER" id="PTHR44167:SF31">
    <property type="entry name" value="PROTEIN CBG02007"/>
    <property type="match status" value="1"/>
</dbReference>
<dbReference type="PROSITE" id="PS50011">
    <property type="entry name" value="PROTEIN_KINASE_DOM"/>
    <property type="match status" value="1"/>
</dbReference>
<keyword evidence="7" id="KW-1185">Reference proteome</keyword>
<dbReference type="InterPro" id="IPR008271">
    <property type="entry name" value="Ser/Thr_kinase_AS"/>
</dbReference>
<dbReference type="Gene3D" id="1.10.510.10">
    <property type="entry name" value="Transferase(Phosphotransferase) domain 1"/>
    <property type="match status" value="1"/>
</dbReference>
<dbReference type="PROSITE" id="PS00108">
    <property type="entry name" value="PROTEIN_KINASE_ST"/>
    <property type="match status" value="1"/>
</dbReference>
<dbReference type="AlphaFoldDB" id="T0RER4"/>
<dbReference type="InterPro" id="IPR017441">
    <property type="entry name" value="Protein_kinase_ATP_BS"/>
</dbReference>
<dbReference type="PROSITE" id="PS00107">
    <property type="entry name" value="PROTEIN_KINASE_ATP"/>
    <property type="match status" value="1"/>
</dbReference>
<dbReference type="InParanoid" id="T0RER4"/>
<dbReference type="VEuPathDB" id="FungiDB:SDRG_11539"/>
<dbReference type="OMA" id="TMKHALA"/>
<organism evidence="6 7">
    <name type="scientific">Saprolegnia diclina (strain VS20)</name>
    <dbReference type="NCBI Taxonomy" id="1156394"/>
    <lineage>
        <taxon>Eukaryota</taxon>
        <taxon>Sar</taxon>
        <taxon>Stramenopiles</taxon>
        <taxon>Oomycota</taxon>
        <taxon>Saprolegniomycetes</taxon>
        <taxon>Saprolegniales</taxon>
        <taxon>Saprolegniaceae</taxon>
        <taxon>Saprolegnia</taxon>
    </lineage>
</organism>
<dbReference type="STRING" id="1156394.T0RER4"/>
<reference evidence="6 7" key="1">
    <citation type="submission" date="2012-04" db="EMBL/GenBank/DDBJ databases">
        <title>The Genome Sequence of Saprolegnia declina VS20.</title>
        <authorList>
            <consortium name="The Broad Institute Genome Sequencing Platform"/>
            <person name="Russ C."/>
            <person name="Nusbaum C."/>
            <person name="Tyler B."/>
            <person name="van West P."/>
            <person name="Dieguez-Uribeondo J."/>
            <person name="de Bruijn I."/>
            <person name="Tripathy S."/>
            <person name="Jiang R."/>
            <person name="Young S.K."/>
            <person name="Zeng Q."/>
            <person name="Gargeya S."/>
            <person name="Fitzgerald M."/>
            <person name="Haas B."/>
            <person name="Abouelleil A."/>
            <person name="Alvarado L."/>
            <person name="Arachchi H.M."/>
            <person name="Berlin A."/>
            <person name="Chapman S.B."/>
            <person name="Goldberg J."/>
            <person name="Griggs A."/>
            <person name="Gujja S."/>
            <person name="Hansen M."/>
            <person name="Howarth C."/>
            <person name="Imamovic A."/>
            <person name="Larimer J."/>
            <person name="McCowen C."/>
            <person name="Montmayeur A."/>
            <person name="Murphy C."/>
            <person name="Neiman D."/>
            <person name="Pearson M."/>
            <person name="Priest M."/>
            <person name="Roberts A."/>
            <person name="Saif S."/>
            <person name="Shea T."/>
            <person name="Sisk P."/>
            <person name="Sykes S."/>
            <person name="Wortman J."/>
            <person name="Nusbaum C."/>
            <person name="Birren B."/>
        </authorList>
    </citation>
    <scope>NUCLEOTIDE SEQUENCE [LARGE SCALE GENOMIC DNA]</scope>
    <source>
        <strain evidence="6 7">VS20</strain>
    </source>
</reference>
<dbReference type="GeneID" id="19952266"/>
<keyword evidence="2 3" id="KW-0067">ATP-binding</keyword>
<keyword evidence="4 6" id="KW-0723">Serine/threonine-protein kinase</keyword>
<evidence type="ECO:0000313" key="6">
    <source>
        <dbReference type="EMBL" id="EQC30778.1"/>
    </source>
</evidence>
<dbReference type="SUPFAM" id="SSF56112">
    <property type="entry name" value="Protein kinase-like (PK-like)"/>
    <property type="match status" value="1"/>
</dbReference>
<dbReference type="EMBL" id="JH767173">
    <property type="protein sequence ID" value="EQC30778.1"/>
    <property type="molecule type" value="Genomic_DNA"/>
</dbReference>